<dbReference type="PROSITE" id="PS00397">
    <property type="entry name" value="RECOMBINASES_1"/>
    <property type="match status" value="1"/>
</dbReference>
<proteinExistence type="predicted"/>
<dbReference type="PROSITE" id="PS51736">
    <property type="entry name" value="RECOMBINASES_3"/>
    <property type="match status" value="1"/>
</dbReference>
<dbReference type="SMART" id="SM00857">
    <property type="entry name" value="Resolvase"/>
    <property type="match status" value="1"/>
</dbReference>
<dbReference type="Proteomes" id="UP001301869">
    <property type="component" value="Chromosome"/>
</dbReference>
<evidence type="ECO:0000256" key="2">
    <source>
        <dbReference type="ARBA" id="ARBA00023125"/>
    </source>
</evidence>
<dbReference type="InterPro" id="IPR006118">
    <property type="entry name" value="Recombinase_CS"/>
</dbReference>
<evidence type="ECO:0000256" key="3">
    <source>
        <dbReference type="ARBA" id="ARBA00023172"/>
    </source>
</evidence>
<evidence type="ECO:0000313" key="7">
    <source>
        <dbReference type="EMBL" id="WNK19067.1"/>
    </source>
</evidence>
<keyword evidence="1" id="KW-0229">DNA integration</keyword>
<dbReference type="InterPro" id="IPR036162">
    <property type="entry name" value="Resolvase-like_N_sf"/>
</dbReference>
<evidence type="ECO:0000256" key="4">
    <source>
        <dbReference type="PROSITE-ProRule" id="PRU10137"/>
    </source>
</evidence>
<dbReference type="Gene3D" id="3.40.50.1390">
    <property type="entry name" value="Resolvase, N-terminal catalytic domain"/>
    <property type="match status" value="1"/>
</dbReference>
<name>A0ABY9YW74_9GAMM</name>
<dbReference type="PANTHER" id="PTHR30461:SF25">
    <property type="entry name" value="RESOLVASE-RELATED"/>
    <property type="match status" value="1"/>
</dbReference>
<evidence type="ECO:0000256" key="1">
    <source>
        <dbReference type="ARBA" id="ARBA00022908"/>
    </source>
</evidence>
<dbReference type="RefSeq" id="WP_311882159.1">
    <property type="nucleotide sequence ID" value="NZ_CP119391.1"/>
</dbReference>
<feature type="region of interest" description="Disordered" evidence="5">
    <location>
        <begin position="156"/>
        <end position="179"/>
    </location>
</feature>
<dbReference type="InterPro" id="IPR006119">
    <property type="entry name" value="Resolv_N"/>
</dbReference>
<sequence>MNTWTLGGMPMEHAVFIRAYLRASTDDQNASRARDTLSAFVEEKGVKVAAWYTENASGTKVDRTELSRLIDDAQYGDVLLVEQVDRLTRLSKPDWDRLKGAIQSAGLRVVSLDLPTSHAALNLGTGDDFTGRMLDAVNSMLMDMLAAVAHKDWEDRRKRQRQGIEQAKREGRYKGRPPNEEVHAQILELRRHGLSIRKTASIVGCGVSTVQRAEKRAHEA</sequence>
<evidence type="ECO:0000313" key="8">
    <source>
        <dbReference type="Proteomes" id="UP001301869"/>
    </source>
</evidence>
<feature type="active site" description="O-(5'-phospho-DNA)-serine intermediate" evidence="4">
    <location>
        <position position="24"/>
    </location>
</feature>
<accession>A0ABY9YW74</accession>
<evidence type="ECO:0000256" key="5">
    <source>
        <dbReference type="SAM" id="MobiDB-lite"/>
    </source>
</evidence>
<gene>
    <name evidence="7" type="ORF">P1P91_09255</name>
</gene>
<reference evidence="7 8" key="1">
    <citation type="submission" date="2023-03" db="EMBL/GenBank/DDBJ databases">
        <title>Halomonas sp. nov., isolated from Korean tranditional fermented seafood 'Jeotgal'.</title>
        <authorList>
            <person name="Kim B."/>
            <person name="Shin N.-R."/>
        </authorList>
    </citation>
    <scope>NUCLEOTIDE SEQUENCE [LARGE SCALE GENOMIC DNA]</scope>
    <source>
        <strain evidence="7 8">SG2L-4</strain>
    </source>
</reference>
<feature type="domain" description="Resolvase/invertase-type recombinase catalytic" evidence="6">
    <location>
        <begin position="16"/>
        <end position="171"/>
    </location>
</feature>
<keyword evidence="8" id="KW-1185">Reference proteome</keyword>
<dbReference type="InterPro" id="IPR050639">
    <property type="entry name" value="SSR_resolvase"/>
</dbReference>
<dbReference type="CDD" id="cd03767">
    <property type="entry name" value="SR_Res_par"/>
    <property type="match status" value="1"/>
</dbReference>
<dbReference type="SUPFAM" id="SSF53041">
    <property type="entry name" value="Resolvase-like"/>
    <property type="match status" value="1"/>
</dbReference>
<protein>
    <submittedName>
        <fullName evidence="7">Recombinase family protein</fullName>
    </submittedName>
</protein>
<organism evidence="7 8">
    <name type="scientific">Halomonas piscis</name>
    <dbReference type="NCBI Taxonomy" id="3031727"/>
    <lineage>
        <taxon>Bacteria</taxon>
        <taxon>Pseudomonadati</taxon>
        <taxon>Pseudomonadota</taxon>
        <taxon>Gammaproteobacteria</taxon>
        <taxon>Oceanospirillales</taxon>
        <taxon>Halomonadaceae</taxon>
        <taxon>Halomonas</taxon>
    </lineage>
</organism>
<keyword evidence="2" id="KW-0238">DNA-binding</keyword>
<dbReference type="Pfam" id="PF00239">
    <property type="entry name" value="Resolvase"/>
    <property type="match status" value="1"/>
</dbReference>
<feature type="compositionally biased region" description="Basic and acidic residues" evidence="5">
    <location>
        <begin position="166"/>
        <end position="179"/>
    </location>
</feature>
<evidence type="ECO:0000259" key="6">
    <source>
        <dbReference type="PROSITE" id="PS51736"/>
    </source>
</evidence>
<dbReference type="EMBL" id="CP119391">
    <property type="protein sequence ID" value="WNK19067.1"/>
    <property type="molecule type" value="Genomic_DNA"/>
</dbReference>
<keyword evidence="3" id="KW-0233">DNA recombination</keyword>
<dbReference type="PANTHER" id="PTHR30461">
    <property type="entry name" value="DNA-INVERTASE FROM LAMBDOID PROPHAGE"/>
    <property type="match status" value="1"/>
</dbReference>